<sequence>MSLEAVVETPKKKRDILFYLSKASTTTAQNMEKVEELYRAVQSRGSSNPLLGRLVEKTLKLLKVPEPPGISEAERLAESLESYGASLQRVAAALEDLLRVVDSAESLLRRLEDVKQALESWAEVFQGLNASLYGEIAREISRIERLPQEDYQDVKEFHDKLEDLLDEAERLSARARSEYNKLVELALRELEATREVLQRAESVAALHEKARLEALGSALQRVEQELRSLRQSPRSFDVNGVYRELGRVKSEAQQVLRTALSEQEVKVFDETARFFYIVGQKPVHLTELVEYVSRRTSYPHADVLKTLYDLSSRGVIRIKVSIAR</sequence>
<evidence type="ECO:0000256" key="1">
    <source>
        <dbReference type="SAM" id="Coils"/>
    </source>
</evidence>
<dbReference type="KEGG" id="tpe:Tpen_0897"/>
<dbReference type="GeneID" id="4600474"/>
<accession>A1RYL8</accession>
<evidence type="ECO:0000313" key="2">
    <source>
        <dbReference type="EMBL" id="ABL78298.1"/>
    </source>
</evidence>
<organism evidence="2 3">
    <name type="scientific">Thermofilum pendens (strain DSM 2475 / Hrk 5)</name>
    <dbReference type="NCBI Taxonomy" id="368408"/>
    <lineage>
        <taxon>Archaea</taxon>
        <taxon>Thermoproteota</taxon>
        <taxon>Thermoprotei</taxon>
        <taxon>Thermofilales</taxon>
        <taxon>Thermofilaceae</taxon>
        <taxon>Thermofilum</taxon>
    </lineage>
</organism>
<proteinExistence type="predicted"/>
<dbReference type="RefSeq" id="WP_011752563.1">
    <property type="nucleotide sequence ID" value="NC_008698.1"/>
</dbReference>
<keyword evidence="1" id="KW-0175">Coiled coil</keyword>
<keyword evidence="3" id="KW-1185">Reference proteome</keyword>
<reference evidence="3" key="1">
    <citation type="journal article" date="2008" name="J. Bacteriol.">
        <title>Genome sequence of Thermofilum pendens reveals an exceptional loss of biosynthetic pathways without genome reduction.</title>
        <authorList>
            <person name="Anderson I."/>
            <person name="Rodriguez J."/>
            <person name="Susanti D."/>
            <person name="Porat I."/>
            <person name="Reich C."/>
            <person name="Ulrich L.E."/>
            <person name="Elkins J.G."/>
            <person name="Mavromatis K."/>
            <person name="Lykidis A."/>
            <person name="Kim E."/>
            <person name="Thompson L.S."/>
            <person name="Nolan M."/>
            <person name="Land M."/>
            <person name="Copeland A."/>
            <person name="Lapidus A."/>
            <person name="Lucas S."/>
            <person name="Detter C."/>
            <person name="Zhulin I.B."/>
            <person name="Olsen G.J."/>
            <person name="Whitman W."/>
            <person name="Mukhopadhyay B."/>
            <person name="Bristow J."/>
            <person name="Kyrpides N."/>
        </authorList>
    </citation>
    <scope>NUCLEOTIDE SEQUENCE [LARGE SCALE GENOMIC DNA]</scope>
    <source>
        <strain evidence="3">DSM 2475 / Hrk 5</strain>
    </source>
</reference>
<dbReference type="EMBL" id="CP000505">
    <property type="protein sequence ID" value="ABL78298.1"/>
    <property type="molecule type" value="Genomic_DNA"/>
</dbReference>
<gene>
    <name evidence="2" type="ordered locus">Tpen_0897</name>
</gene>
<dbReference type="STRING" id="368408.Tpen_0897"/>
<feature type="coiled-coil region" evidence="1">
    <location>
        <begin position="151"/>
        <end position="232"/>
    </location>
</feature>
<feature type="coiled-coil region" evidence="1">
    <location>
        <begin position="94"/>
        <end position="124"/>
    </location>
</feature>
<dbReference type="Proteomes" id="UP000000641">
    <property type="component" value="Chromosome"/>
</dbReference>
<dbReference type="EnsemblBacteria" id="ABL78298">
    <property type="protein sequence ID" value="ABL78298"/>
    <property type="gene ID" value="Tpen_0897"/>
</dbReference>
<name>A1RYL8_THEPD</name>
<dbReference type="HOGENOM" id="CLU_856914_0_0_2"/>
<protein>
    <submittedName>
        <fullName evidence="2">Transcriptional regulator, Fis family</fullName>
    </submittedName>
</protein>
<dbReference type="AlphaFoldDB" id="A1RYL8"/>
<evidence type="ECO:0000313" key="3">
    <source>
        <dbReference type="Proteomes" id="UP000000641"/>
    </source>
</evidence>